<dbReference type="InterPro" id="IPR052961">
    <property type="entry name" value="Oxido-Kinase-like_Enzymes"/>
</dbReference>
<dbReference type="InterPro" id="IPR004119">
    <property type="entry name" value="EcKL"/>
</dbReference>
<dbReference type="RefSeq" id="WP_279245703.1">
    <property type="nucleotide sequence ID" value="NZ_SHNN01000002.1"/>
</dbReference>
<sequence>MSTEQEFPTTIAELTPLALTQCLQKSGHLGQGRVASASGVLIGTGKMGDNARISMTYEGDAGGLPSSLVAKLPATDETARNMAGLQGAYYNEVMFYRQFAKRTSMRTPQIFASELSPDKTSFMLLMEDMAPAEPGSQLVGESRARAGTALAEAAKLAAAFYGDETITDADHVMKVDPADGGAFGQLLLQQNWPGFLDRFGHGISAECVQFGERFIESYTHFVNRYQGAKTLAHGDFRCENILFNGDTAIIVDWQTPSHTSVMTDAAYFLGGSLQSQDRRDWERELVAEYRVQLAHQGVELNLSECWEQYREYAMHGILITVLGASFSGAEERGDRMFLTMIQRHLQQCVDLDAQEFLS</sequence>
<gene>
    <name evidence="1" type="ORF">EYC98_12630</name>
</gene>
<dbReference type="Pfam" id="PF02958">
    <property type="entry name" value="EcKL"/>
    <property type="match status" value="1"/>
</dbReference>
<dbReference type="Proteomes" id="UP001143362">
    <property type="component" value="Unassembled WGS sequence"/>
</dbReference>
<keyword evidence="2" id="KW-1185">Reference proteome</keyword>
<dbReference type="PANTHER" id="PTHR23020">
    <property type="entry name" value="UNCHARACTERIZED NUCLEAR HORMONE RECEPTOR-RELATED"/>
    <property type="match status" value="1"/>
</dbReference>
<name>A0ABT3TK15_9GAMM</name>
<proteinExistence type="predicted"/>
<dbReference type="PANTHER" id="PTHR23020:SF41">
    <property type="entry name" value="AMINOGLYCOSIDE PHOSPHOTRANSFERASE DOMAIN-CONTAINING PROTEIN"/>
    <property type="match status" value="1"/>
</dbReference>
<comment type="caution">
    <text evidence="1">The sequence shown here is derived from an EMBL/GenBank/DDBJ whole genome shotgun (WGS) entry which is preliminary data.</text>
</comment>
<dbReference type="InterPro" id="IPR011009">
    <property type="entry name" value="Kinase-like_dom_sf"/>
</dbReference>
<accession>A0ABT3TK15</accession>
<evidence type="ECO:0000313" key="2">
    <source>
        <dbReference type="Proteomes" id="UP001143362"/>
    </source>
</evidence>
<reference evidence="1" key="1">
    <citation type="submission" date="2019-02" db="EMBL/GenBank/DDBJ databases">
        <authorList>
            <person name="Li S.-H."/>
        </authorList>
    </citation>
    <scope>NUCLEOTIDE SEQUENCE</scope>
    <source>
        <strain evidence="1">IMCC14734</strain>
    </source>
</reference>
<dbReference type="SUPFAM" id="SSF56112">
    <property type="entry name" value="Protein kinase-like (PK-like)"/>
    <property type="match status" value="1"/>
</dbReference>
<dbReference type="Gene3D" id="3.90.1200.10">
    <property type="match status" value="1"/>
</dbReference>
<evidence type="ECO:0000313" key="1">
    <source>
        <dbReference type="EMBL" id="MCX2981707.1"/>
    </source>
</evidence>
<dbReference type="EMBL" id="SHNN01000002">
    <property type="protein sequence ID" value="MCX2981707.1"/>
    <property type="molecule type" value="Genomic_DNA"/>
</dbReference>
<protein>
    <submittedName>
        <fullName evidence="1">DUF1679 domain-containing protein</fullName>
    </submittedName>
</protein>
<organism evidence="1 2">
    <name type="scientific">Candidatus Litorirhabdus singularis</name>
    <dbReference type="NCBI Taxonomy" id="2518993"/>
    <lineage>
        <taxon>Bacteria</taxon>
        <taxon>Pseudomonadati</taxon>
        <taxon>Pseudomonadota</taxon>
        <taxon>Gammaproteobacteria</taxon>
        <taxon>Cellvibrionales</taxon>
        <taxon>Halieaceae</taxon>
        <taxon>Candidatus Litorirhabdus</taxon>
    </lineage>
</organism>